<dbReference type="PROSITE" id="PS51257">
    <property type="entry name" value="PROKAR_LIPOPROTEIN"/>
    <property type="match status" value="1"/>
</dbReference>
<evidence type="ECO:0000313" key="3">
    <source>
        <dbReference type="Proteomes" id="UP000291269"/>
    </source>
</evidence>
<dbReference type="AlphaFoldDB" id="A0A4Q2K950"/>
<keyword evidence="1" id="KW-0732">Signal</keyword>
<sequence length="499" mass="56404">MKKIIGLILSAVMCLTMLFAAGCGLIEKETTDDEEKAEIMKLLEDVDLNIDSSYQGTLKILYQNIPSETKVINALLDAFSKEYPNIKIVRQPTVESNYLSLLPTQHNTAYRTKDFSAMPDVLWTTNEVFAGWIEKDMLMPVNYFDEKDTNFSAQDTFVETMLQDSTLGTKLYMFPRDYDQIVMYYNRKLLKLAGVSEDRIPADRALTHDEFDKLLRDIRAGFEGMEGKNPENNRDYAQVRSLDAIWAWGSLCWPTLKSFGGSVIAEDGSVKFNTEENIAAATYLRELVKDELTFGSGSTKHANFINQLTALCFETRAVLTDLIDRTVDGVPGILPEDLGVAPMPNLGKEENYAIGAGCSGYSMYRYAENPTEAWAFLKFMASEKGQNAFCSTGNGIPSNKNMLFAENAVWRNLTGEEFKDLKNFNHDAFVYKWDTAACTLQDFKLRIDVIAAREPVSKKMTEVMENCLRSKDSTYKEDIKTAFKRGEANIYNTIEGYRT</sequence>
<dbReference type="EMBL" id="SDOZ01000002">
    <property type="protein sequence ID" value="RXZ61105.1"/>
    <property type="molecule type" value="Genomic_DNA"/>
</dbReference>
<gene>
    <name evidence="2" type="ORF">ESZ91_01610</name>
</gene>
<evidence type="ECO:0000313" key="2">
    <source>
        <dbReference type="EMBL" id="RXZ61105.1"/>
    </source>
</evidence>
<keyword evidence="3" id="KW-1185">Reference proteome</keyword>
<protein>
    <submittedName>
        <fullName evidence="2">Extracellular solute-binding protein</fullName>
    </submittedName>
</protein>
<dbReference type="SUPFAM" id="SSF53850">
    <property type="entry name" value="Periplasmic binding protein-like II"/>
    <property type="match status" value="1"/>
</dbReference>
<evidence type="ECO:0000256" key="1">
    <source>
        <dbReference type="SAM" id="SignalP"/>
    </source>
</evidence>
<proteinExistence type="predicted"/>
<comment type="caution">
    <text evidence="2">The sequence shown here is derived from an EMBL/GenBank/DDBJ whole genome shotgun (WGS) entry which is preliminary data.</text>
</comment>
<dbReference type="OrthoDB" id="383937at2"/>
<dbReference type="Gene3D" id="3.40.190.10">
    <property type="entry name" value="Periplasmic binding protein-like II"/>
    <property type="match status" value="1"/>
</dbReference>
<dbReference type="InterPro" id="IPR006059">
    <property type="entry name" value="SBP"/>
</dbReference>
<feature type="signal peptide" evidence="1">
    <location>
        <begin position="1"/>
        <end position="20"/>
    </location>
</feature>
<dbReference type="PANTHER" id="PTHR43649">
    <property type="entry name" value="ARABINOSE-BINDING PROTEIN-RELATED"/>
    <property type="match status" value="1"/>
</dbReference>
<dbReference type="RefSeq" id="WP_129223454.1">
    <property type="nucleotide sequence ID" value="NZ_SDOZ01000002.1"/>
</dbReference>
<dbReference type="Proteomes" id="UP000291269">
    <property type="component" value="Unassembled WGS sequence"/>
</dbReference>
<feature type="chain" id="PRO_5020303077" evidence="1">
    <location>
        <begin position="21"/>
        <end position="499"/>
    </location>
</feature>
<accession>A0A4Q2K950</accession>
<organism evidence="2 3">
    <name type="scientific">Candidatus Borkfalkia ceftriaxoniphila</name>
    <dbReference type="NCBI Taxonomy" id="2508949"/>
    <lineage>
        <taxon>Bacteria</taxon>
        <taxon>Bacillati</taxon>
        <taxon>Bacillota</taxon>
        <taxon>Clostridia</taxon>
        <taxon>Christensenellales</taxon>
        <taxon>Christensenellaceae</taxon>
        <taxon>Candidatus Borkfalkia</taxon>
    </lineage>
</organism>
<dbReference type="Pfam" id="PF13416">
    <property type="entry name" value="SBP_bac_8"/>
    <property type="match status" value="1"/>
</dbReference>
<reference evidence="2 3" key="1">
    <citation type="journal article" date="2019" name="Gut">
        <title>Antibiotics-induced monodominance of a novel gut bacterial order.</title>
        <authorList>
            <person name="Hildebrand F."/>
            <person name="Moitinho-Silva L."/>
            <person name="Blasche S."/>
            <person name="Jahn M.T."/>
            <person name="Gossmann T.I."/>
            <person name="Heuerta-Cepas J."/>
            <person name="Hercog R."/>
            <person name="Luetge M."/>
            <person name="Bahram M."/>
            <person name="Pryszlak A."/>
            <person name="Alves R.J."/>
            <person name="Waszak S.M."/>
            <person name="Zhu A."/>
            <person name="Ye L."/>
            <person name="Costea P.I."/>
            <person name="Aalvink S."/>
            <person name="Belzer C."/>
            <person name="Forslund S.K."/>
            <person name="Sunagawa S."/>
            <person name="Hentschel U."/>
            <person name="Merten C."/>
            <person name="Patil K.R."/>
            <person name="Benes V."/>
            <person name="Bork P."/>
        </authorList>
    </citation>
    <scope>NUCLEOTIDE SEQUENCE [LARGE SCALE GENOMIC DNA]</scope>
    <source>
        <strain evidence="2 3">HDS1380</strain>
    </source>
</reference>
<dbReference type="PANTHER" id="PTHR43649:SF12">
    <property type="entry name" value="DIACETYLCHITOBIOSE BINDING PROTEIN DASA"/>
    <property type="match status" value="1"/>
</dbReference>
<dbReference type="InterPro" id="IPR050490">
    <property type="entry name" value="Bact_solute-bd_prot1"/>
</dbReference>
<name>A0A4Q2K950_9FIRM</name>